<protein>
    <recommendedName>
        <fullName evidence="3">Secreted protein</fullName>
    </recommendedName>
</protein>
<gene>
    <name evidence="1" type="ORF">ABT384_39130</name>
</gene>
<dbReference type="RefSeq" id="WP_190075341.1">
    <property type="nucleotide sequence ID" value="NZ_BNBM01000024.1"/>
</dbReference>
<evidence type="ECO:0000313" key="1">
    <source>
        <dbReference type="EMBL" id="MER7378628.1"/>
    </source>
</evidence>
<evidence type="ECO:0008006" key="3">
    <source>
        <dbReference type="Google" id="ProtNLM"/>
    </source>
</evidence>
<accession>A0ABV1Y454</accession>
<evidence type="ECO:0000313" key="2">
    <source>
        <dbReference type="Proteomes" id="UP001486207"/>
    </source>
</evidence>
<dbReference type="Proteomes" id="UP001486207">
    <property type="component" value="Unassembled WGS sequence"/>
</dbReference>
<dbReference type="EMBL" id="JBEPFB010000025">
    <property type="protein sequence ID" value="MER7378628.1"/>
    <property type="molecule type" value="Genomic_DNA"/>
</dbReference>
<keyword evidence="2" id="KW-1185">Reference proteome</keyword>
<organism evidence="1 2">
    <name type="scientific">Streptomyces lanatus</name>
    <dbReference type="NCBI Taxonomy" id="66900"/>
    <lineage>
        <taxon>Bacteria</taxon>
        <taxon>Bacillati</taxon>
        <taxon>Actinomycetota</taxon>
        <taxon>Actinomycetes</taxon>
        <taxon>Kitasatosporales</taxon>
        <taxon>Streptomycetaceae</taxon>
        <taxon>Streptomyces</taxon>
    </lineage>
</organism>
<proteinExistence type="predicted"/>
<sequence>MKRRVAGVLAAVTAVLTAVVAGLMLVAVPAAARDDHGNIERNEWNIPLANLRVL</sequence>
<comment type="caution">
    <text evidence="1">The sequence shown here is derived from an EMBL/GenBank/DDBJ whole genome shotgun (WGS) entry which is preliminary data.</text>
</comment>
<reference evidence="1 2" key="1">
    <citation type="submission" date="2024-06" db="EMBL/GenBank/DDBJ databases">
        <title>The Natural Products Discovery Center: Release of the First 8490 Sequenced Strains for Exploring Actinobacteria Biosynthetic Diversity.</title>
        <authorList>
            <person name="Kalkreuter E."/>
            <person name="Kautsar S.A."/>
            <person name="Yang D."/>
            <person name="Bader C.D."/>
            <person name="Teijaro C.N."/>
            <person name="Fluegel L."/>
            <person name="Davis C.M."/>
            <person name="Simpson J.R."/>
            <person name="Lauterbach L."/>
            <person name="Steele A.D."/>
            <person name="Gui C."/>
            <person name="Meng S."/>
            <person name="Li G."/>
            <person name="Viehrig K."/>
            <person name="Ye F."/>
            <person name="Su P."/>
            <person name="Kiefer A.F."/>
            <person name="Nichols A."/>
            <person name="Cepeda A.J."/>
            <person name="Yan W."/>
            <person name="Fan B."/>
            <person name="Jiang Y."/>
            <person name="Adhikari A."/>
            <person name="Zheng C.-J."/>
            <person name="Schuster L."/>
            <person name="Cowan T.M."/>
            <person name="Smanski M.J."/>
            <person name="Chevrette M.G."/>
            <person name="De Carvalho L.P.S."/>
            <person name="Shen B."/>
        </authorList>
    </citation>
    <scope>NUCLEOTIDE SEQUENCE [LARGE SCALE GENOMIC DNA]</scope>
    <source>
        <strain evidence="1 2">NPDC000155</strain>
    </source>
</reference>
<name>A0ABV1Y454_9ACTN</name>